<dbReference type="GO" id="GO:0003676">
    <property type="term" value="F:nucleic acid binding"/>
    <property type="evidence" value="ECO:0007669"/>
    <property type="project" value="InterPro"/>
</dbReference>
<name>A0A1A8XYT3_9PROT</name>
<accession>A0A1A8XYT3</accession>
<dbReference type="Pfam" id="PF08774">
    <property type="entry name" value="VRR_NUC"/>
    <property type="match status" value="1"/>
</dbReference>
<reference evidence="5 6" key="1">
    <citation type="submission" date="2016-06" db="EMBL/GenBank/DDBJ databases">
        <authorList>
            <person name="Kjaerup R.B."/>
            <person name="Dalgaard T.S."/>
            <person name="Juul-Madsen H.R."/>
        </authorList>
    </citation>
    <scope>NUCLEOTIDE SEQUENCE [LARGE SCALE GENOMIC DNA]</scope>
    <source>
        <strain evidence="5">3</strain>
    </source>
</reference>
<dbReference type="Proteomes" id="UP000199169">
    <property type="component" value="Unassembled WGS sequence"/>
</dbReference>
<dbReference type="RefSeq" id="WP_186409048.1">
    <property type="nucleotide sequence ID" value="NZ_FLQX01000159.1"/>
</dbReference>
<dbReference type="InterPro" id="IPR011856">
    <property type="entry name" value="tRNA_endonuc-like_dom_sf"/>
</dbReference>
<gene>
    <name evidence="5" type="ORF">ACCAA_790018</name>
</gene>
<evidence type="ECO:0000256" key="1">
    <source>
        <dbReference type="ARBA" id="ARBA00001946"/>
    </source>
</evidence>
<keyword evidence="2" id="KW-0540">Nuclease</keyword>
<proteinExistence type="predicted"/>
<evidence type="ECO:0000313" key="6">
    <source>
        <dbReference type="Proteomes" id="UP000199169"/>
    </source>
</evidence>
<keyword evidence="3" id="KW-0378">Hydrolase</keyword>
<comment type="cofactor">
    <cofactor evidence="1">
        <name>Mg(2+)</name>
        <dbReference type="ChEBI" id="CHEBI:18420"/>
    </cofactor>
</comment>
<dbReference type="GO" id="GO:0004518">
    <property type="term" value="F:nuclease activity"/>
    <property type="evidence" value="ECO:0007669"/>
    <property type="project" value="UniProtKB-KW"/>
</dbReference>
<sequence>MTRAARRPQQAALFPDLPAAPPASRVNNRPEAAALAEVLRALRCNPAVAWCERQNSGVAGIGGRFVRFGWPGCSDIIGQLKGGRLLAVEVKGQHGRLQPEQRQFLALVHRFGGVAFLARDCPHVHRWFKSLRLRQDTGSKLSAPKTNTPHNALFCGVFRLNLLTSLPPQMSYLTNFGVLRAVSLETS</sequence>
<organism evidence="5 6">
    <name type="scientific">Candidatus Accumulibacter aalborgensis</name>
    <dbReference type="NCBI Taxonomy" id="1860102"/>
    <lineage>
        <taxon>Bacteria</taxon>
        <taxon>Pseudomonadati</taxon>
        <taxon>Pseudomonadota</taxon>
        <taxon>Betaproteobacteria</taxon>
        <taxon>Candidatus Accumulibacter</taxon>
    </lineage>
</organism>
<dbReference type="Gene3D" id="3.40.1350.10">
    <property type="match status" value="1"/>
</dbReference>
<protein>
    <recommendedName>
        <fullName evidence="4">VRR-NUC domain-containing protein</fullName>
    </recommendedName>
</protein>
<keyword evidence="6" id="KW-1185">Reference proteome</keyword>
<evidence type="ECO:0000256" key="3">
    <source>
        <dbReference type="ARBA" id="ARBA00022801"/>
    </source>
</evidence>
<dbReference type="InterPro" id="IPR014883">
    <property type="entry name" value="VRR_NUC"/>
</dbReference>
<dbReference type="EMBL" id="FLQX01000159">
    <property type="protein sequence ID" value="SBT09842.1"/>
    <property type="molecule type" value="Genomic_DNA"/>
</dbReference>
<evidence type="ECO:0000256" key="2">
    <source>
        <dbReference type="ARBA" id="ARBA00022722"/>
    </source>
</evidence>
<dbReference type="AlphaFoldDB" id="A0A1A8XYT3"/>
<evidence type="ECO:0000313" key="5">
    <source>
        <dbReference type="EMBL" id="SBT09842.1"/>
    </source>
</evidence>
<feature type="domain" description="VRR-NUC" evidence="4">
    <location>
        <begin position="71"/>
        <end position="117"/>
    </location>
</feature>
<evidence type="ECO:0000259" key="4">
    <source>
        <dbReference type="Pfam" id="PF08774"/>
    </source>
</evidence>
<dbReference type="GO" id="GO:0016788">
    <property type="term" value="F:hydrolase activity, acting on ester bonds"/>
    <property type="evidence" value="ECO:0007669"/>
    <property type="project" value="InterPro"/>
</dbReference>